<evidence type="ECO:0000313" key="2">
    <source>
        <dbReference type="Proteomes" id="UP000050786"/>
    </source>
</evidence>
<dbReference type="AlphaFoldDB" id="A0A0P1E240"/>
<gene>
    <name evidence="1" type="ORF">RUM4293_01305</name>
</gene>
<proteinExistence type="predicted"/>
<protein>
    <submittedName>
        <fullName evidence="1">Uncharacterized protein</fullName>
    </submittedName>
</protein>
<evidence type="ECO:0000313" key="1">
    <source>
        <dbReference type="EMBL" id="CUH42417.1"/>
    </source>
</evidence>
<reference evidence="2" key="1">
    <citation type="submission" date="2015-09" db="EMBL/GenBank/DDBJ databases">
        <authorList>
            <person name="Rodrigo-Torres L."/>
            <person name="Arahal D.R."/>
        </authorList>
    </citation>
    <scope>NUCLEOTIDE SEQUENCE [LARGE SCALE GENOMIC DNA]</scope>
    <source>
        <strain evidence="2">CECT 4293</strain>
    </source>
</reference>
<name>A0A0P1E240_9RHOB</name>
<organism evidence="1 2">
    <name type="scientific">Ruegeria atlantica</name>
    <dbReference type="NCBI Taxonomy" id="81569"/>
    <lineage>
        <taxon>Bacteria</taxon>
        <taxon>Pseudomonadati</taxon>
        <taxon>Pseudomonadota</taxon>
        <taxon>Alphaproteobacteria</taxon>
        <taxon>Rhodobacterales</taxon>
        <taxon>Roseobacteraceae</taxon>
        <taxon>Ruegeria</taxon>
    </lineage>
</organism>
<keyword evidence="2" id="KW-1185">Reference proteome</keyword>
<sequence>MLSILAKSFMIATQTHELDEPKSSDQSDRQKQRWLPESHWWRQHKRASFSQCD</sequence>
<dbReference type="EMBL" id="CYPS01000022">
    <property type="protein sequence ID" value="CUH42417.1"/>
    <property type="molecule type" value="Genomic_DNA"/>
</dbReference>
<accession>A0A0P1E240</accession>
<dbReference type="Proteomes" id="UP000050786">
    <property type="component" value="Unassembled WGS sequence"/>
</dbReference>